<evidence type="ECO:0000313" key="1">
    <source>
        <dbReference type="EMBL" id="EKV04405.1"/>
    </source>
</evidence>
<protein>
    <submittedName>
        <fullName evidence="1">Uncharacterized protein</fullName>
    </submittedName>
</protein>
<sequence>MKAGALYQAVRKANLKVVLWRVQILKSTEYQYPLGFVRFQGDG</sequence>
<gene>
    <name evidence="1" type="ORF">PDIP_87380</name>
</gene>
<dbReference type="HOGENOM" id="CLU_3242328_0_0_1"/>
<evidence type="ECO:0000313" key="2">
    <source>
        <dbReference type="Proteomes" id="UP000009886"/>
    </source>
</evidence>
<dbReference type="AlphaFoldDB" id="K9F560"/>
<comment type="caution">
    <text evidence="1">The sequence shown here is derived from an EMBL/GenBank/DDBJ whole genome shotgun (WGS) entry which is preliminary data.</text>
</comment>
<reference evidence="2" key="1">
    <citation type="journal article" date="2012" name="BMC Genomics">
        <title>Genome sequence of the necrotrophic fungus Penicillium digitatum, the main postharvest pathogen of citrus.</title>
        <authorList>
            <person name="Marcet-Houben M."/>
            <person name="Ballester A.-R."/>
            <person name="de la Fuente B."/>
            <person name="Harries E."/>
            <person name="Marcos J.F."/>
            <person name="Gonzalez-Candelas L."/>
            <person name="Gabaldon T."/>
        </authorList>
    </citation>
    <scope>NUCLEOTIDE SEQUENCE [LARGE SCALE GENOMIC DNA]</scope>
    <source>
        <strain evidence="2">Pd1 / CECT 20795</strain>
    </source>
</reference>
<dbReference type="EMBL" id="AKCU01000533">
    <property type="protein sequence ID" value="EKV04405.1"/>
    <property type="molecule type" value="Genomic_DNA"/>
</dbReference>
<dbReference type="VEuPathDB" id="FungiDB:PDIP_87380"/>
<organism evidence="1 2">
    <name type="scientific">Penicillium digitatum (strain Pd1 / CECT 20795)</name>
    <name type="common">Green mold</name>
    <dbReference type="NCBI Taxonomy" id="1170230"/>
    <lineage>
        <taxon>Eukaryota</taxon>
        <taxon>Fungi</taxon>
        <taxon>Dikarya</taxon>
        <taxon>Ascomycota</taxon>
        <taxon>Pezizomycotina</taxon>
        <taxon>Eurotiomycetes</taxon>
        <taxon>Eurotiomycetidae</taxon>
        <taxon>Eurotiales</taxon>
        <taxon>Aspergillaceae</taxon>
        <taxon>Penicillium</taxon>
    </lineage>
</organism>
<accession>K9F560</accession>
<dbReference type="Proteomes" id="UP000009886">
    <property type="component" value="Unassembled WGS sequence"/>
</dbReference>
<dbReference type="KEGG" id="pdp:PDIP_87380"/>
<proteinExistence type="predicted"/>
<name>K9F560_PEND1</name>